<dbReference type="Proteomes" id="UP000658690">
    <property type="component" value="Unassembled WGS sequence"/>
</dbReference>
<gene>
    <name evidence="2" type="ORF">GC102_23235</name>
</gene>
<sequence>MAESKGIKLNINKTTSDQFEKGIILSQNPAIGDLVEFNSSVNVYVNEESNSNGQKS</sequence>
<dbReference type="Pfam" id="PF03793">
    <property type="entry name" value="PASTA"/>
    <property type="match status" value="1"/>
</dbReference>
<comment type="caution">
    <text evidence="2">The sequence shown here is derived from an EMBL/GenBank/DDBJ whole genome shotgun (WGS) entry which is preliminary data.</text>
</comment>
<evidence type="ECO:0000259" key="1">
    <source>
        <dbReference type="Pfam" id="PF03793"/>
    </source>
</evidence>
<name>A0ABX1Z5I2_9BACL</name>
<keyword evidence="3" id="KW-1185">Reference proteome</keyword>
<evidence type="ECO:0000313" key="3">
    <source>
        <dbReference type="Proteomes" id="UP000658690"/>
    </source>
</evidence>
<dbReference type="CDD" id="cd06577">
    <property type="entry name" value="PASTA_pknB"/>
    <property type="match status" value="1"/>
</dbReference>
<evidence type="ECO:0000313" key="2">
    <source>
        <dbReference type="EMBL" id="NOU88645.1"/>
    </source>
</evidence>
<dbReference type="RefSeq" id="WP_171691643.1">
    <property type="nucleotide sequence ID" value="NZ_WHOC01000127.1"/>
</dbReference>
<dbReference type="Gene3D" id="3.30.10.20">
    <property type="match status" value="1"/>
</dbReference>
<dbReference type="EMBL" id="WHOC01000127">
    <property type="protein sequence ID" value="NOU88645.1"/>
    <property type="molecule type" value="Genomic_DNA"/>
</dbReference>
<feature type="domain" description="PASTA" evidence="1">
    <location>
        <begin position="2"/>
        <end position="46"/>
    </location>
</feature>
<organism evidence="2 3">
    <name type="scientific">Paenibacillus germinis</name>
    <dbReference type="NCBI Taxonomy" id="2654979"/>
    <lineage>
        <taxon>Bacteria</taxon>
        <taxon>Bacillati</taxon>
        <taxon>Bacillota</taxon>
        <taxon>Bacilli</taxon>
        <taxon>Bacillales</taxon>
        <taxon>Paenibacillaceae</taxon>
        <taxon>Paenibacillus</taxon>
    </lineage>
</organism>
<proteinExistence type="predicted"/>
<reference evidence="2 3" key="1">
    <citation type="submission" date="2019-10" db="EMBL/GenBank/DDBJ databases">
        <title>Description of Paenibacillus choica sp. nov.</title>
        <authorList>
            <person name="Carlier A."/>
            <person name="Qi S."/>
        </authorList>
    </citation>
    <scope>NUCLEOTIDE SEQUENCE [LARGE SCALE GENOMIC DNA]</scope>
    <source>
        <strain evidence="2 3">LMG 31460</strain>
    </source>
</reference>
<dbReference type="InterPro" id="IPR005543">
    <property type="entry name" value="PASTA_dom"/>
</dbReference>
<accession>A0ABX1Z5I2</accession>
<protein>
    <submittedName>
        <fullName evidence="2">PASTA domain-containing protein</fullName>
    </submittedName>
</protein>